<evidence type="ECO:0000313" key="1">
    <source>
        <dbReference type="EMBL" id="JAH51904.1"/>
    </source>
</evidence>
<dbReference type="EMBL" id="GBXM01056673">
    <property type="protein sequence ID" value="JAH51904.1"/>
    <property type="molecule type" value="Transcribed_RNA"/>
</dbReference>
<organism evidence="1">
    <name type="scientific">Anguilla anguilla</name>
    <name type="common">European freshwater eel</name>
    <name type="synonym">Muraena anguilla</name>
    <dbReference type="NCBI Taxonomy" id="7936"/>
    <lineage>
        <taxon>Eukaryota</taxon>
        <taxon>Metazoa</taxon>
        <taxon>Chordata</taxon>
        <taxon>Craniata</taxon>
        <taxon>Vertebrata</taxon>
        <taxon>Euteleostomi</taxon>
        <taxon>Actinopterygii</taxon>
        <taxon>Neopterygii</taxon>
        <taxon>Teleostei</taxon>
        <taxon>Anguilliformes</taxon>
        <taxon>Anguillidae</taxon>
        <taxon>Anguilla</taxon>
    </lineage>
</organism>
<protein>
    <submittedName>
        <fullName evidence="1">Uncharacterized protein</fullName>
    </submittedName>
</protein>
<reference evidence="1" key="2">
    <citation type="journal article" date="2015" name="Fish Shellfish Immunol.">
        <title>Early steps in the European eel (Anguilla anguilla)-Vibrio vulnificus interaction in the gills: Role of the RtxA13 toxin.</title>
        <authorList>
            <person name="Callol A."/>
            <person name="Pajuelo D."/>
            <person name="Ebbesson L."/>
            <person name="Teles M."/>
            <person name="MacKenzie S."/>
            <person name="Amaro C."/>
        </authorList>
    </citation>
    <scope>NUCLEOTIDE SEQUENCE</scope>
</reference>
<sequence length="76" mass="8909">MHTQSLVRSNGAAWPLCCVAHQRHCCKTDKPIILDATKMIHVLILTKWCYSNLPHAQPQWTQIHTCIKDRINWFKK</sequence>
<reference evidence="1" key="1">
    <citation type="submission" date="2014-11" db="EMBL/GenBank/DDBJ databases">
        <authorList>
            <person name="Amaro Gonzalez C."/>
        </authorList>
    </citation>
    <scope>NUCLEOTIDE SEQUENCE</scope>
</reference>
<dbReference type="AlphaFoldDB" id="A0A0E9TE03"/>
<proteinExistence type="predicted"/>
<accession>A0A0E9TE03</accession>
<name>A0A0E9TE03_ANGAN</name>